<proteinExistence type="predicted"/>
<evidence type="ECO:0000313" key="2">
    <source>
        <dbReference type="Proteomes" id="UP000708208"/>
    </source>
</evidence>
<dbReference type="GO" id="GO:0098609">
    <property type="term" value="P:cell-cell adhesion"/>
    <property type="evidence" value="ECO:0007669"/>
    <property type="project" value="TreeGrafter"/>
</dbReference>
<keyword evidence="2" id="KW-1185">Reference proteome</keyword>
<dbReference type="GO" id="GO:0007160">
    <property type="term" value="P:cell-matrix adhesion"/>
    <property type="evidence" value="ECO:0007669"/>
    <property type="project" value="TreeGrafter"/>
</dbReference>
<dbReference type="PANTHER" id="PTHR23220">
    <property type="entry name" value="INTEGRIN ALPHA"/>
    <property type="match status" value="1"/>
</dbReference>
<dbReference type="GO" id="GO:0033627">
    <property type="term" value="P:cell adhesion mediated by integrin"/>
    <property type="evidence" value="ECO:0007669"/>
    <property type="project" value="TreeGrafter"/>
</dbReference>
<dbReference type="Proteomes" id="UP000708208">
    <property type="component" value="Unassembled WGS sequence"/>
</dbReference>
<feature type="non-terminal residue" evidence="1">
    <location>
        <position position="219"/>
    </location>
</feature>
<dbReference type="OrthoDB" id="5317514at2759"/>
<organism evidence="1 2">
    <name type="scientific">Allacma fusca</name>
    <dbReference type="NCBI Taxonomy" id="39272"/>
    <lineage>
        <taxon>Eukaryota</taxon>
        <taxon>Metazoa</taxon>
        <taxon>Ecdysozoa</taxon>
        <taxon>Arthropoda</taxon>
        <taxon>Hexapoda</taxon>
        <taxon>Collembola</taxon>
        <taxon>Symphypleona</taxon>
        <taxon>Sminthuridae</taxon>
        <taxon>Allacma</taxon>
    </lineage>
</organism>
<dbReference type="GO" id="GO:0007229">
    <property type="term" value="P:integrin-mediated signaling pathway"/>
    <property type="evidence" value="ECO:0007669"/>
    <property type="project" value="TreeGrafter"/>
</dbReference>
<reference evidence="1" key="1">
    <citation type="submission" date="2021-06" db="EMBL/GenBank/DDBJ databases">
        <authorList>
            <person name="Hodson N. C."/>
            <person name="Mongue J. A."/>
            <person name="Jaron S. K."/>
        </authorList>
    </citation>
    <scope>NUCLEOTIDE SEQUENCE</scope>
</reference>
<comment type="caution">
    <text evidence="1">The sequence shown here is derived from an EMBL/GenBank/DDBJ whole genome shotgun (WGS) entry which is preliminary data.</text>
</comment>
<dbReference type="PANTHER" id="PTHR23220:SF83">
    <property type="entry name" value="INTEGRIN ALPHA-PS3-RELATED"/>
    <property type="match status" value="1"/>
</dbReference>
<feature type="non-terminal residue" evidence="1">
    <location>
        <position position="1"/>
    </location>
</feature>
<name>A0A8J2LBS1_9HEXA</name>
<dbReference type="GO" id="GO:0009897">
    <property type="term" value="C:external side of plasma membrane"/>
    <property type="evidence" value="ECO:0007669"/>
    <property type="project" value="TreeGrafter"/>
</dbReference>
<dbReference type="GO" id="GO:0005178">
    <property type="term" value="F:integrin binding"/>
    <property type="evidence" value="ECO:0007669"/>
    <property type="project" value="TreeGrafter"/>
</dbReference>
<evidence type="ECO:0000313" key="1">
    <source>
        <dbReference type="EMBL" id="CAG7819814.1"/>
    </source>
</evidence>
<protein>
    <submittedName>
        <fullName evidence="1">Uncharacterized protein</fullName>
    </submittedName>
</protein>
<dbReference type="GO" id="GO:0008305">
    <property type="term" value="C:integrin complex"/>
    <property type="evidence" value="ECO:0007669"/>
    <property type="project" value="TreeGrafter"/>
</dbReference>
<dbReference type="AlphaFoldDB" id="A0A8J2LBS1"/>
<dbReference type="EMBL" id="CAJVCH010461022">
    <property type="protein sequence ID" value="CAG7819814.1"/>
    <property type="molecule type" value="Genomic_DNA"/>
</dbReference>
<gene>
    <name evidence="1" type="ORF">AFUS01_LOCUS30240</name>
</gene>
<sequence length="219" mass="24910">TKFYMWKLFGDLTDFTYCRVFIGAPKSNLTNDQRSTSYFEPGYIWRCKLSTGDPKCEILHFTDQLCEDKTSNRDDGTCDSNFMGGSLTFNNEVFVSCAPTWRRKKRNPTLGLRMDGACYWMSKATALRTELPNVLNRNQPSQNSIRTDRGSLIPFQQLEFNNPGYLSISGIPRWYFAESGFSAHIARNRDVLIGAPGVVGWSGSLIKLDSRGSYNQWGF</sequence>
<accession>A0A8J2LBS1</accession>